<dbReference type="OrthoDB" id="6493944at2759"/>
<gene>
    <name evidence="1" type="ORF">BINO364_LOCUS3103</name>
</gene>
<dbReference type="EMBL" id="OV170231">
    <property type="protein sequence ID" value="CAH0716310.1"/>
    <property type="molecule type" value="Genomic_DNA"/>
</dbReference>
<organism evidence="1 2">
    <name type="scientific">Brenthis ino</name>
    <name type="common">lesser marbled fritillary</name>
    <dbReference type="NCBI Taxonomy" id="405034"/>
    <lineage>
        <taxon>Eukaryota</taxon>
        <taxon>Metazoa</taxon>
        <taxon>Ecdysozoa</taxon>
        <taxon>Arthropoda</taxon>
        <taxon>Hexapoda</taxon>
        <taxon>Insecta</taxon>
        <taxon>Pterygota</taxon>
        <taxon>Neoptera</taxon>
        <taxon>Endopterygota</taxon>
        <taxon>Lepidoptera</taxon>
        <taxon>Glossata</taxon>
        <taxon>Ditrysia</taxon>
        <taxon>Papilionoidea</taxon>
        <taxon>Nymphalidae</taxon>
        <taxon>Heliconiinae</taxon>
        <taxon>Argynnini</taxon>
        <taxon>Brenthis</taxon>
    </lineage>
</organism>
<name>A0A8J9Y7L8_9NEOP</name>
<feature type="non-terminal residue" evidence="1">
    <location>
        <position position="84"/>
    </location>
</feature>
<accession>A0A8J9Y7L8</accession>
<dbReference type="AlphaFoldDB" id="A0A8J9Y7L8"/>
<reference evidence="1" key="1">
    <citation type="submission" date="2021-12" db="EMBL/GenBank/DDBJ databases">
        <authorList>
            <person name="Martin H S."/>
        </authorList>
    </citation>
    <scope>NUCLEOTIDE SEQUENCE</scope>
</reference>
<proteinExistence type="predicted"/>
<protein>
    <submittedName>
        <fullName evidence="1">Uncharacterized protein</fullName>
    </submittedName>
</protein>
<sequence length="84" mass="8903">MYGGTPGGPGFESRVGPSLVIDSFCIVSLSSPELGSWRCFTPVPQGARKAVGPAPRSCRTDVPPEYDSDRNKECTCVCAYTCAL</sequence>
<dbReference type="Proteomes" id="UP000838878">
    <property type="component" value="Chromosome 11"/>
</dbReference>
<keyword evidence="2" id="KW-1185">Reference proteome</keyword>
<evidence type="ECO:0000313" key="2">
    <source>
        <dbReference type="Proteomes" id="UP000838878"/>
    </source>
</evidence>
<evidence type="ECO:0000313" key="1">
    <source>
        <dbReference type="EMBL" id="CAH0716310.1"/>
    </source>
</evidence>